<feature type="domain" description="ABC transporter" evidence="3">
    <location>
        <begin position="3"/>
        <end position="226"/>
    </location>
</feature>
<dbReference type="Gene3D" id="3.40.50.300">
    <property type="entry name" value="P-loop containing nucleotide triphosphate hydrolases"/>
    <property type="match status" value="1"/>
</dbReference>
<dbReference type="PANTHER" id="PTHR24220">
    <property type="entry name" value="IMPORT ATP-BINDING PROTEIN"/>
    <property type="match status" value="1"/>
</dbReference>
<organism evidence="4 5">
    <name type="scientific">Glutamicibacter mishrai</name>
    <dbReference type="NCBI Taxonomy" id="1775880"/>
    <lineage>
        <taxon>Bacteria</taxon>
        <taxon>Bacillati</taxon>
        <taxon>Actinomycetota</taxon>
        <taxon>Actinomycetes</taxon>
        <taxon>Micrococcales</taxon>
        <taxon>Micrococcaceae</taxon>
        <taxon>Glutamicibacter</taxon>
    </lineage>
</organism>
<dbReference type="SMART" id="SM00382">
    <property type="entry name" value="AAA"/>
    <property type="match status" value="1"/>
</dbReference>
<gene>
    <name evidence="4" type="ORF">D3791_00360</name>
</gene>
<dbReference type="GO" id="GO:0022857">
    <property type="term" value="F:transmembrane transporter activity"/>
    <property type="evidence" value="ECO:0007669"/>
    <property type="project" value="TreeGrafter"/>
</dbReference>
<dbReference type="RefSeq" id="WP_172510990.1">
    <property type="nucleotide sequence ID" value="NZ_CP032549.1"/>
</dbReference>
<sequence length="226" mass="24388">MTLTMNAVTLNAVGRQILPPTTLHVPDQHMVGLTAPSGAGKTSLLALAALIKRPDTGEISIDQIPIPWGKGAPKIPVSARQRIGVLPQDPRRFADPRLTLAQTVTAPLAFRDRRSRPAPKQYQDQLLALADQLRLPEKVLDRHPSQVSDGQLQRALLARALSLNPTLVLCDEPTSALDPATTTVIFEVLRNKADQGACVVVASHDRASLAEHCDEIVPLADLQKGQ</sequence>
<dbReference type="PROSITE" id="PS50893">
    <property type="entry name" value="ABC_TRANSPORTER_2"/>
    <property type="match status" value="1"/>
</dbReference>
<dbReference type="InterPro" id="IPR027417">
    <property type="entry name" value="P-loop_NTPase"/>
</dbReference>
<protein>
    <submittedName>
        <fullName evidence="4">ATP-binding cassette domain-containing protein</fullName>
    </submittedName>
</protein>
<keyword evidence="2 4" id="KW-0067">ATP-binding</keyword>
<accession>A0A6H0SEY4</accession>
<dbReference type="SUPFAM" id="SSF52540">
    <property type="entry name" value="P-loop containing nucleoside triphosphate hydrolases"/>
    <property type="match status" value="1"/>
</dbReference>
<dbReference type="PANTHER" id="PTHR24220:SF685">
    <property type="entry name" value="ABC TRANSPORTER RELATED"/>
    <property type="match status" value="1"/>
</dbReference>
<keyword evidence="1" id="KW-0547">Nucleotide-binding</keyword>
<proteinExistence type="predicted"/>
<evidence type="ECO:0000313" key="4">
    <source>
        <dbReference type="EMBL" id="QIV85710.1"/>
    </source>
</evidence>
<dbReference type="InterPro" id="IPR015854">
    <property type="entry name" value="ABC_transpr_LolD-like"/>
</dbReference>
<dbReference type="EMBL" id="CP032549">
    <property type="protein sequence ID" value="QIV85710.1"/>
    <property type="molecule type" value="Genomic_DNA"/>
</dbReference>
<evidence type="ECO:0000256" key="2">
    <source>
        <dbReference type="ARBA" id="ARBA00022840"/>
    </source>
</evidence>
<dbReference type="InterPro" id="IPR003593">
    <property type="entry name" value="AAA+_ATPase"/>
</dbReference>
<dbReference type="InterPro" id="IPR003439">
    <property type="entry name" value="ABC_transporter-like_ATP-bd"/>
</dbReference>
<dbReference type="GO" id="GO:0016887">
    <property type="term" value="F:ATP hydrolysis activity"/>
    <property type="evidence" value="ECO:0007669"/>
    <property type="project" value="InterPro"/>
</dbReference>
<evidence type="ECO:0000256" key="1">
    <source>
        <dbReference type="ARBA" id="ARBA00022741"/>
    </source>
</evidence>
<evidence type="ECO:0000259" key="3">
    <source>
        <dbReference type="PROSITE" id="PS50893"/>
    </source>
</evidence>
<reference evidence="4 5" key="1">
    <citation type="submission" date="2018-09" db="EMBL/GenBank/DDBJ databases">
        <title>Glutamicibacter mishrai S5-52T (LMG 29155T = KCTC 39846T).</title>
        <authorList>
            <person name="Das S.K."/>
        </authorList>
    </citation>
    <scope>NUCLEOTIDE SEQUENCE [LARGE SCALE GENOMIC DNA]</scope>
    <source>
        <strain evidence="4 5">S5-52</strain>
    </source>
</reference>
<dbReference type="Pfam" id="PF00005">
    <property type="entry name" value="ABC_tran"/>
    <property type="match status" value="1"/>
</dbReference>
<keyword evidence="5" id="KW-1185">Reference proteome</keyword>
<name>A0A6H0SEY4_9MICC</name>
<dbReference type="AlphaFoldDB" id="A0A6H0SEY4"/>
<evidence type="ECO:0000313" key="5">
    <source>
        <dbReference type="Proteomes" id="UP000502331"/>
    </source>
</evidence>
<dbReference type="GO" id="GO:0005524">
    <property type="term" value="F:ATP binding"/>
    <property type="evidence" value="ECO:0007669"/>
    <property type="project" value="UniProtKB-KW"/>
</dbReference>
<dbReference type="Proteomes" id="UP000502331">
    <property type="component" value="Chromosome"/>
</dbReference>
<dbReference type="GO" id="GO:0005886">
    <property type="term" value="C:plasma membrane"/>
    <property type="evidence" value="ECO:0007669"/>
    <property type="project" value="TreeGrafter"/>
</dbReference>